<accession>A0A265UUU8</accession>
<dbReference type="InterPro" id="IPR056089">
    <property type="entry name" value="DUF7672"/>
</dbReference>
<gene>
    <name evidence="2" type="ORF">CA834_06245</name>
</gene>
<dbReference type="Pfam" id="PF24717">
    <property type="entry name" value="DUF7672"/>
    <property type="match status" value="1"/>
</dbReference>
<keyword evidence="1" id="KW-0812">Transmembrane</keyword>
<dbReference type="Proteomes" id="UP000216840">
    <property type="component" value="Unassembled WGS sequence"/>
</dbReference>
<protein>
    <submittedName>
        <fullName evidence="2">Uncharacterized protein</fullName>
    </submittedName>
</protein>
<dbReference type="AlphaFoldDB" id="A0A265UUU8"/>
<feature type="transmembrane region" description="Helical" evidence="1">
    <location>
        <begin position="6"/>
        <end position="27"/>
    </location>
</feature>
<dbReference type="OrthoDB" id="1454609at2"/>
<keyword evidence="3" id="KW-1185">Reference proteome</keyword>
<evidence type="ECO:0000256" key="1">
    <source>
        <dbReference type="SAM" id="Phobius"/>
    </source>
</evidence>
<evidence type="ECO:0000313" key="3">
    <source>
        <dbReference type="Proteomes" id="UP000216840"/>
    </source>
</evidence>
<keyword evidence="1" id="KW-1133">Transmembrane helix</keyword>
<name>A0A265UUU8_9FLAO</name>
<dbReference type="EMBL" id="NGJN01000003">
    <property type="protein sequence ID" value="OZV69060.1"/>
    <property type="molecule type" value="Genomic_DNA"/>
</dbReference>
<proteinExistence type="predicted"/>
<feature type="transmembrane region" description="Helical" evidence="1">
    <location>
        <begin position="48"/>
        <end position="70"/>
    </location>
</feature>
<evidence type="ECO:0000313" key="2">
    <source>
        <dbReference type="EMBL" id="OZV69060.1"/>
    </source>
</evidence>
<comment type="caution">
    <text evidence="2">The sequence shown here is derived from an EMBL/GenBank/DDBJ whole genome shotgun (WGS) entry which is preliminary data.</text>
</comment>
<organism evidence="2 3">
    <name type="scientific">Winogradskyella aurantia</name>
    <dbReference type="NCBI Taxonomy" id="1915063"/>
    <lineage>
        <taxon>Bacteria</taxon>
        <taxon>Pseudomonadati</taxon>
        <taxon>Bacteroidota</taxon>
        <taxon>Flavobacteriia</taxon>
        <taxon>Flavobacteriales</taxon>
        <taxon>Flavobacteriaceae</taxon>
        <taxon>Winogradskyella</taxon>
    </lineage>
</organism>
<reference evidence="2 3" key="1">
    <citation type="submission" date="2017-05" db="EMBL/GenBank/DDBJ databases">
        <title>The draft genome sequence of Idiomarina salinarum WNB302.</title>
        <authorList>
            <person name="Sun Y."/>
            <person name="Chen B."/>
            <person name="Du Z."/>
        </authorList>
    </citation>
    <scope>NUCLEOTIDE SEQUENCE [LARGE SCALE GENOMIC DNA]</scope>
    <source>
        <strain evidence="2 3">WNB302</strain>
    </source>
</reference>
<sequence length="80" mass="9248">MIRLYLIGLAILIIAIVANAMVIKLGIKSWYDFIEMLTQQGMTAFKNLSIIDYIWLFIGYPMVLGFGYWLGDKIHNVMFL</sequence>
<keyword evidence="1" id="KW-0472">Membrane</keyword>
<dbReference type="RefSeq" id="WP_094967831.1">
    <property type="nucleotide sequence ID" value="NZ_NGJN01000003.1"/>
</dbReference>